<accession>A0A1I2D5U4</accession>
<name>A0A1I2D5U4_9BACT</name>
<dbReference type="AlphaFoldDB" id="A0A1I2D5U4"/>
<dbReference type="PROSITE" id="PS51635">
    <property type="entry name" value="PNPLA"/>
    <property type="match status" value="1"/>
</dbReference>
<proteinExistence type="predicted"/>
<evidence type="ECO:0000313" key="7">
    <source>
        <dbReference type="Proteomes" id="UP000198964"/>
    </source>
</evidence>
<dbReference type="GO" id="GO:0016787">
    <property type="term" value="F:hydrolase activity"/>
    <property type="evidence" value="ECO:0007669"/>
    <property type="project" value="UniProtKB-UniRule"/>
</dbReference>
<feature type="short sequence motif" description="DGA/G" evidence="4">
    <location>
        <begin position="208"/>
        <end position="210"/>
    </location>
</feature>
<evidence type="ECO:0000256" key="4">
    <source>
        <dbReference type="PROSITE-ProRule" id="PRU01161"/>
    </source>
</evidence>
<dbReference type="Pfam" id="PF19143">
    <property type="entry name" value="Omp85_2"/>
    <property type="match status" value="1"/>
</dbReference>
<evidence type="ECO:0000313" key="6">
    <source>
        <dbReference type="EMBL" id="SFE75902.1"/>
    </source>
</evidence>
<dbReference type="RefSeq" id="WP_093918638.1">
    <property type="nucleotide sequence ID" value="NZ_FONW01000001.1"/>
</dbReference>
<dbReference type="InterPro" id="IPR043864">
    <property type="entry name" value="Omp85-like_dom"/>
</dbReference>
<dbReference type="InterPro" id="IPR016035">
    <property type="entry name" value="Acyl_Trfase/lysoPLipase"/>
</dbReference>
<dbReference type="CDD" id="cd07205">
    <property type="entry name" value="Pat_PNPLA6_PNPLA7_NTE1_like"/>
    <property type="match status" value="1"/>
</dbReference>
<organism evidence="6 7">
    <name type="scientific">Sunxiuqinia elliptica</name>
    <dbReference type="NCBI Taxonomy" id="655355"/>
    <lineage>
        <taxon>Bacteria</taxon>
        <taxon>Pseudomonadati</taxon>
        <taxon>Bacteroidota</taxon>
        <taxon>Bacteroidia</taxon>
        <taxon>Marinilabiliales</taxon>
        <taxon>Prolixibacteraceae</taxon>
        <taxon>Sunxiuqinia</taxon>
    </lineage>
</organism>
<gene>
    <name evidence="6" type="ORF">SAMN05216283_101943</name>
</gene>
<feature type="domain" description="PNPLA" evidence="5">
    <location>
        <begin position="29"/>
        <end position="221"/>
    </location>
</feature>
<dbReference type="EMBL" id="FONW01000001">
    <property type="protein sequence ID" value="SFE75902.1"/>
    <property type="molecule type" value="Genomic_DNA"/>
</dbReference>
<feature type="active site" description="Nucleophile" evidence="4">
    <location>
        <position position="62"/>
    </location>
</feature>
<evidence type="ECO:0000259" key="5">
    <source>
        <dbReference type="PROSITE" id="PS51635"/>
    </source>
</evidence>
<dbReference type="InterPro" id="IPR002641">
    <property type="entry name" value="PNPLA_dom"/>
</dbReference>
<feature type="short sequence motif" description="GXSXG" evidence="4">
    <location>
        <begin position="60"/>
        <end position="64"/>
    </location>
</feature>
<keyword evidence="1 4" id="KW-0378">Hydrolase</keyword>
<keyword evidence="7" id="KW-1185">Reference proteome</keyword>
<evidence type="ECO:0000256" key="1">
    <source>
        <dbReference type="ARBA" id="ARBA00022801"/>
    </source>
</evidence>
<dbReference type="Gene3D" id="3.40.1090.10">
    <property type="entry name" value="Cytosolic phospholipase A2 catalytic domain"/>
    <property type="match status" value="2"/>
</dbReference>
<keyword evidence="3 4" id="KW-0443">Lipid metabolism</keyword>
<evidence type="ECO:0000256" key="2">
    <source>
        <dbReference type="ARBA" id="ARBA00022963"/>
    </source>
</evidence>
<feature type="active site" description="Proton acceptor" evidence="4">
    <location>
        <position position="208"/>
    </location>
</feature>
<dbReference type="Proteomes" id="UP000198964">
    <property type="component" value="Unassembled WGS sequence"/>
</dbReference>
<dbReference type="Gene3D" id="3.10.20.310">
    <property type="entry name" value="membrane protein fhac"/>
    <property type="match status" value="1"/>
</dbReference>
<dbReference type="GO" id="GO:0016042">
    <property type="term" value="P:lipid catabolic process"/>
    <property type="evidence" value="ECO:0007669"/>
    <property type="project" value="UniProtKB-UniRule"/>
</dbReference>
<feature type="short sequence motif" description="GXGXXG" evidence="4">
    <location>
        <begin position="33"/>
        <end position="38"/>
    </location>
</feature>
<dbReference type="PANTHER" id="PTHR14226:SF76">
    <property type="entry name" value="NTE FAMILY PROTEIN RSSA"/>
    <property type="match status" value="1"/>
</dbReference>
<dbReference type="STRING" id="655355.SAMN05216283_101943"/>
<dbReference type="SUPFAM" id="SSF52151">
    <property type="entry name" value="FabD/lysophospholipase-like"/>
    <property type="match status" value="1"/>
</dbReference>
<dbReference type="InterPro" id="IPR050301">
    <property type="entry name" value="NTE"/>
</dbReference>
<sequence length="728" mass="81627">MKLHNLILTAGLVIISQFSLQAQEPRVALVLSGGGAKGFAHIGVLKVLEEEGLPISIIVGNSIGSIIGGVAATGYSAKEIELMAKSQNWDELLFDYVSRKYKSDNLKTAEQRYFLELPLNKDTEELELPSGVVSGQNVLNLFCKFMANVPDSVDFRKLPISFACIGTNLETGQEEVLMHGFLPKAVLASMAIPGMFSPVNFNGLYLVDGGIVNNYPSDVAQMMGADIIIGVDLQTKPLAKEQLNSADKIFGQIASFTDLEKGKCNRAIVDLNIKPNMEGYNMSSFTQEAVDTLIIRGEKAARQKITEIRELISKHNLEYQAVDRKYVEPKKYRIEQISLDNKLKIKEPYILDLSNLEVNKLYSASELQNSMYKLYGEGNFAMVYPSLIEKKDKYQLNIHTKLKQSSMLKIGFGANSADGVNLNLNYSFQDFRKLINLFTIDFKASYNPRVIITAETHNYKLPGIGLKIDAQHTEQGLFKLGKEKGKYKIFNANADIYTYKRFKNSSSILQLGLRYDFDSSNFSTENGTIIKEQSDRTQTSRFSAYSSFHFDSFDKYFLPKKGISFHAEFSINEVINSTLKSIPIVYANFEIVAPINNTLAFTGEIYHRAVYRNDYPGGLANYASDKYSAFNNYSLMYAGQYGLSFTDKIATCSKIGLRLKIANKHFLTPQVSILTDMDNWGEMNNADTKWLIGLNYSRMTILGPIDLSFNMPTNDEHLVFQGGIGFKF</sequence>
<dbReference type="Pfam" id="PF01734">
    <property type="entry name" value="Patatin"/>
    <property type="match status" value="1"/>
</dbReference>
<keyword evidence="2 4" id="KW-0442">Lipid degradation</keyword>
<evidence type="ECO:0000256" key="3">
    <source>
        <dbReference type="ARBA" id="ARBA00023098"/>
    </source>
</evidence>
<protein>
    <submittedName>
        <fullName evidence="6">NTE family protein</fullName>
    </submittedName>
</protein>
<reference evidence="6 7" key="1">
    <citation type="submission" date="2016-10" db="EMBL/GenBank/DDBJ databases">
        <authorList>
            <person name="de Groot N.N."/>
        </authorList>
    </citation>
    <scope>NUCLEOTIDE SEQUENCE [LARGE SCALE GENOMIC DNA]</scope>
    <source>
        <strain evidence="6 7">CGMCC 1.9156</strain>
    </source>
</reference>
<dbReference type="PANTHER" id="PTHR14226">
    <property type="entry name" value="NEUROPATHY TARGET ESTERASE/SWISS CHEESE D.MELANOGASTER"/>
    <property type="match status" value="1"/>
</dbReference>